<dbReference type="Proteomes" id="UP000005952">
    <property type="component" value="Chromosome"/>
</dbReference>
<name>N0AZR1_9HYPH</name>
<dbReference type="NCBIfam" id="TIGR03464">
    <property type="entry name" value="HpnC"/>
    <property type="match status" value="1"/>
</dbReference>
<dbReference type="eggNOG" id="COG1562">
    <property type="taxonomic scope" value="Bacteria"/>
</dbReference>
<dbReference type="STRING" id="670307.HYPDE_24873"/>
<dbReference type="SFLD" id="SFLDG01212">
    <property type="entry name" value="Phytoene_synthase_like"/>
    <property type="match status" value="1"/>
</dbReference>
<dbReference type="PANTHER" id="PTHR31480">
    <property type="entry name" value="BIFUNCTIONAL LYCOPENE CYCLASE/PHYTOENE SYNTHASE"/>
    <property type="match status" value="1"/>
</dbReference>
<dbReference type="RefSeq" id="WP_015596696.1">
    <property type="nucleotide sequence ID" value="NC_021172.1"/>
</dbReference>
<dbReference type="InterPro" id="IPR002060">
    <property type="entry name" value="Squ/phyt_synthse"/>
</dbReference>
<dbReference type="Pfam" id="PF00494">
    <property type="entry name" value="SQS_PSY"/>
    <property type="match status" value="1"/>
</dbReference>
<reference evidence="1 2" key="1">
    <citation type="journal article" date="2013" name="Genome Announc.">
        <title>Genome sequences for three denitrifying bacterial strains isolated from a uranium- and nitrate-contaminated subsurface environment.</title>
        <authorList>
            <person name="Venkatramanan R."/>
            <person name="Prakash O."/>
            <person name="Woyke T."/>
            <person name="Chain P."/>
            <person name="Goodwin L.A."/>
            <person name="Watson D."/>
            <person name="Brooks S."/>
            <person name="Kostka J.E."/>
            <person name="Green S.J."/>
        </authorList>
    </citation>
    <scope>NUCLEOTIDE SEQUENCE [LARGE SCALE GENOMIC DNA]</scope>
    <source>
        <strain evidence="1 2">1NES1</strain>
    </source>
</reference>
<dbReference type="HOGENOM" id="CLU_037269_0_1_5"/>
<dbReference type="SFLD" id="SFLDG01018">
    <property type="entry name" value="Squalene/Phytoene_Synthase_Lik"/>
    <property type="match status" value="1"/>
</dbReference>
<accession>N0AZR1</accession>
<keyword evidence="2" id="KW-1185">Reference proteome</keyword>
<organism evidence="1 2">
    <name type="scientific">Hyphomicrobium denitrificans 1NES1</name>
    <dbReference type="NCBI Taxonomy" id="670307"/>
    <lineage>
        <taxon>Bacteria</taxon>
        <taxon>Pseudomonadati</taxon>
        <taxon>Pseudomonadota</taxon>
        <taxon>Alphaproteobacteria</taxon>
        <taxon>Hyphomicrobiales</taxon>
        <taxon>Hyphomicrobiaceae</taxon>
        <taxon>Hyphomicrobium</taxon>
    </lineage>
</organism>
<gene>
    <name evidence="1" type="ORF">HYPDE_24873</name>
</gene>
<protein>
    <submittedName>
        <fullName evidence="1">Squalene synthase HpnC</fullName>
    </submittedName>
</protein>
<dbReference type="InterPro" id="IPR017827">
    <property type="entry name" value="HSQ_synthase_HpnC"/>
</dbReference>
<dbReference type="SFLD" id="SFLDS00005">
    <property type="entry name" value="Isoprenoid_Synthase_Type_I"/>
    <property type="match status" value="1"/>
</dbReference>
<proteinExistence type="predicted"/>
<dbReference type="Gene3D" id="1.10.600.10">
    <property type="entry name" value="Farnesyl Diphosphate Synthase"/>
    <property type="match status" value="1"/>
</dbReference>
<dbReference type="KEGG" id="hdt:HYPDE_24873"/>
<dbReference type="AlphaFoldDB" id="N0AZR1"/>
<dbReference type="InterPro" id="IPR008949">
    <property type="entry name" value="Isoprenoid_synthase_dom_sf"/>
</dbReference>
<dbReference type="EMBL" id="CP005587">
    <property type="protein sequence ID" value="AGK56659.1"/>
    <property type="molecule type" value="Genomic_DNA"/>
</dbReference>
<dbReference type="GO" id="GO:0004311">
    <property type="term" value="F:geranylgeranyl diphosphate synthase activity"/>
    <property type="evidence" value="ECO:0007669"/>
    <property type="project" value="InterPro"/>
</dbReference>
<dbReference type="InterPro" id="IPR044843">
    <property type="entry name" value="Trans_IPPS_bact-type"/>
</dbReference>
<evidence type="ECO:0000313" key="1">
    <source>
        <dbReference type="EMBL" id="AGK56659.1"/>
    </source>
</evidence>
<sequence>MTVDTAYKSGKSEHDENFPVASRIIASRYRAPILAFYRFARAADDAADHESLDPSAKLAILAALEDTLLGRSDTAADALPLRAELQRRGLSSQHALDLLRAFRQDVTKNRYANWAELIDYCRYSAMPVGRFVLDVHGESQSTWAPSDALCTALQIINHVQDCGKDYRNLDRVYIPLDDMARHGADVADLARSRSSPQLLACLRDVVARTGDLLPEASQLPPRVSDLRLGVETSVIVGLARELVNLLGARDPLADPVHLSKARATLITGRAAALTIAARATGKRATYQAVRDDVA</sequence>
<dbReference type="SUPFAM" id="SSF48576">
    <property type="entry name" value="Terpenoid synthases"/>
    <property type="match status" value="1"/>
</dbReference>
<dbReference type="OrthoDB" id="9807580at2"/>
<evidence type="ECO:0000313" key="2">
    <source>
        <dbReference type="Proteomes" id="UP000005952"/>
    </source>
</evidence>